<protein>
    <submittedName>
        <fullName evidence="2">Crp/Fnr family transcriptional regulator</fullName>
    </submittedName>
</protein>
<evidence type="ECO:0000313" key="3">
    <source>
        <dbReference type="Proteomes" id="UP000214684"/>
    </source>
</evidence>
<dbReference type="Proteomes" id="UP000214684">
    <property type="component" value="Unassembled WGS sequence"/>
</dbReference>
<gene>
    <name evidence="2" type="ORF">B0A64_06805</name>
</gene>
<evidence type="ECO:0000259" key="1">
    <source>
        <dbReference type="Pfam" id="PF00027"/>
    </source>
</evidence>
<feature type="domain" description="Cyclic nucleotide-binding" evidence="1">
    <location>
        <begin position="32"/>
        <end position="114"/>
    </location>
</feature>
<sequence>MENLTSFIENINKKVILLPDEMDALLSEFKVRKIKKRQFIVQPEFVNKQRTYVLEGAFRSYVVDEKGAEHTIQFAIEDWWIADYNSYIYQTPATMFIVALEDSVILQINHEAEQKLKSSTHNLETLFRLMAEKSAAFFARRIVTMLTQNAEQRYNDFLEKFPKVAQRLPQYALASYLNMTTEFLSKIRNEKVKKKG</sequence>
<dbReference type="EMBL" id="MUGS01000006">
    <property type="protein sequence ID" value="OXG08460.1"/>
    <property type="molecule type" value="Genomic_DNA"/>
</dbReference>
<organism evidence="2 3">
    <name type="scientific">Flavobacterium araucananum</name>
    <dbReference type="NCBI Taxonomy" id="946678"/>
    <lineage>
        <taxon>Bacteria</taxon>
        <taxon>Pseudomonadati</taxon>
        <taxon>Bacteroidota</taxon>
        <taxon>Flavobacteriia</taxon>
        <taxon>Flavobacteriales</taxon>
        <taxon>Flavobacteriaceae</taxon>
        <taxon>Flavobacterium</taxon>
    </lineage>
</organism>
<comment type="caution">
    <text evidence="2">The sequence shown here is derived from an EMBL/GenBank/DDBJ whole genome shotgun (WGS) entry which is preliminary data.</text>
</comment>
<dbReference type="InterPro" id="IPR014710">
    <property type="entry name" value="RmlC-like_jellyroll"/>
</dbReference>
<dbReference type="OrthoDB" id="1092431at2"/>
<keyword evidence="3" id="KW-1185">Reference proteome</keyword>
<reference evidence="2 3" key="1">
    <citation type="submission" date="2016-11" db="EMBL/GenBank/DDBJ databases">
        <title>Whole genomes of Flavobacteriaceae.</title>
        <authorList>
            <person name="Stine C."/>
            <person name="Li C."/>
            <person name="Tadesse D."/>
        </authorList>
    </citation>
    <scope>NUCLEOTIDE SEQUENCE [LARGE SCALE GENOMIC DNA]</scope>
    <source>
        <strain evidence="2 3">DSM 24704</strain>
    </source>
</reference>
<name>A0A227PEV3_9FLAO</name>
<evidence type="ECO:0000313" key="2">
    <source>
        <dbReference type="EMBL" id="OXG08460.1"/>
    </source>
</evidence>
<dbReference type="RefSeq" id="WP_089478758.1">
    <property type="nucleotide sequence ID" value="NZ_MUGS01000006.1"/>
</dbReference>
<proteinExistence type="predicted"/>
<dbReference type="InterPro" id="IPR018490">
    <property type="entry name" value="cNMP-bd_dom_sf"/>
</dbReference>
<dbReference type="AlphaFoldDB" id="A0A227PEV3"/>
<dbReference type="Gene3D" id="2.60.120.10">
    <property type="entry name" value="Jelly Rolls"/>
    <property type="match status" value="1"/>
</dbReference>
<accession>A0A227PEV3</accession>
<dbReference type="Pfam" id="PF00027">
    <property type="entry name" value="cNMP_binding"/>
    <property type="match status" value="1"/>
</dbReference>
<dbReference type="SUPFAM" id="SSF51206">
    <property type="entry name" value="cAMP-binding domain-like"/>
    <property type="match status" value="1"/>
</dbReference>
<dbReference type="InterPro" id="IPR000595">
    <property type="entry name" value="cNMP-bd_dom"/>
</dbReference>